<evidence type="ECO:0000313" key="6">
    <source>
        <dbReference type="RefSeq" id="XP_065657128.1"/>
    </source>
</evidence>
<comment type="similarity">
    <text evidence="1">Belongs to the SPATA6 family.</text>
</comment>
<evidence type="ECO:0000256" key="2">
    <source>
        <dbReference type="ARBA" id="ARBA00022553"/>
    </source>
</evidence>
<proteinExistence type="inferred from homology"/>
<dbReference type="Pfam" id="PF14909">
    <property type="entry name" value="SPATA6"/>
    <property type="match status" value="1"/>
</dbReference>
<name>A0ABM4C6A1_HYDVU</name>
<dbReference type="PANTHER" id="PTHR16435">
    <property type="entry name" value="SPERMATOGENESIS-ASSOCIATED PROTEIN 6 SPATA6"/>
    <property type="match status" value="1"/>
</dbReference>
<evidence type="ECO:0000313" key="5">
    <source>
        <dbReference type="Proteomes" id="UP001652625"/>
    </source>
</evidence>
<dbReference type="InterPro" id="IPR032732">
    <property type="entry name" value="SPATA6_N"/>
</dbReference>
<protein>
    <submittedName>
        <fullName evidence="6">Spermatogenesis-associated protein 6 isoform X3</fullName>
    </submittedName>
</protein>
<keyword evidence="2" id="KW-0597">Phosphoprotein</keyword>
<feature type="compositionally biased region" description="Basic and acidic residues" evidence="3">
    <location>
        <begin position="333"/>
        <end position="343"/>
    </location>
</feature>
<accession>A0ABM4C6A1</accession>
<dbReference type="InterPro" id="IPR042769">
    <property type="entry name" value="SPATA6_fam"/>
</dbReference>
<dbReference type="PANTHER" id="PTHR16435:SF6">
    <property type="entry name" value="IP09370P"/>
    <property type="match status" value="1"/>
</dbReference>
<organism evidence="5 6">
    <name type="scientific">Hydra vulgaris</name>
    <name type="common">Hydra</name>
    <name type="synonym">Hydra attenuata</name>
    <dbReference type="NCBI Taxonomy" id="6087"/>
    <lineage>
        <taxon>Eukaryota</taxon>
        <taxon>Metazoa</taxon>
        <taxon>Cnidaria</taxon>
        <taxon>Hydrozoa</taxon>
        <taxon>Hydroidolina</taxon>
        <taxon>Anthoathecata</taxon>
        <taxon>Aplanulata</taxon>
        <taxon>Hydridae</taxon>
        <taxon>Hydra</taxon>
    </lineage>
</organism>
<feature type="domain" description="Spermatogenesis-associated protein 6 N-terminal" evidence="4">
    <location>
        <begin position="5"/>
        <end position="148"/>
    </location>
</feature>
<feature type="compositionally biased region" description="Basic residues" evidence="3">
    <location>
        <begin position="344"/>
        <end position="356"/>
    </location>
</feature>
<feature type="region of interest" description="Disordered" evidence="3">
    <location>
        <begin position="333"/>
        <end position="374"/>
    </location>
</feature>
<dbReference type="Proteomes" id="UP001652625">
    <property type="component" value="Chromosome 07"/>
</dbReference>
<evidence type="ECO:0000256" key="1">
    <source>
        <dbReference type="ARBA" id="ARBA00006215"/>
    </source>
</evidence>
<dbReference type="GeneID" id="101240736"/>
<evidence type="ECO:0000256" key="3">
    <source>
        <dbReference type="SAM" id="MobiDB-lite"/>
    </source>
</evidence>
<sequence>MKCKVKIRLKQIECPGTLHLHTRLPVYISICLFGQLKRSDDVYPSFPLKFNSSLIFQRYFTNAKNPDQVMEILEDETVTIELKQYTKCGKGCQTLAQYEKSARLFLFPSQCYVSKMDGLLREILLHKTSYLSNMKILDPKFIFSSTTTFEDQPADDISPQLKKQLHTNNLDTKQAISCKTPVRKDFQNCYLKGHSNPELMSTNLKEGLQRSTESLETSVNKKYSPHCICECPVLNDIDFSLKGWLKILKQNVKKNFESVRPFRTGKAPETLLSARHFENPERREKQKQALCKYCSVPSKVCTLCNAYKTVYGSENFLFYRFKNFENVLSSQKNHKDLSEDHQRHQNKAKNDKHKLKTLSSSSERKQYKGKKMHPNVNPKVNFSPVYTTYSYANLFESFSCSTSDDDNPIRVVKKRRPKHFSEAYDYKPASSILFRKEAKDFDKWKKNFEKSSTYNYCDTSAIQNRIKELMKKNKSVLEREILSPALSYSSDSSSSLSSSENDSADGVVVKPSSWCGCHQDEMIGTLREKFDASLNSIYQDLYKKTLES</sequence>
<gene>
    <name evidence="6" type="primary">LOC101240736</name>
</gene>
<dbReference type="RefSeq" id="XP_065657128.1">
    <property type="nucleotide sequence ID" value="XM_065801056.1"/>
</dbReference>
<evidence type="ECO:0000259" key="4">
    <source>
        <dbReference type="Pfam" id="PF14909"/>
    </source>
</evidence>
<reference evidence="6" key="1">
    <citation type="submission" date="2025-08" db="UniProtKB">
        <authorList>
            <consortium name="RefSeq"/>
        </authorList>
    </citation>
    <scope>IDENTIFICATION</scope>
</reference>
<keyword evidence="5" id="KW-1185">Reference proteome</keyword>